<evidence type="ECO:0000259" key="1">
    <source>
        <dbReference type="Pfam" id="PF22917"/>
    </source>
</evidence>
<accession>A0A8S3K7Z1</accession>
<dbReference type="Proteomes" id="UP000681720">
    <property type="component" value="Unassembled WGS sequence"/>
</dbReference>
<feature type="domain" description="PRISE-like Rossmann-fold" evidence="1">
    <location>
        <begin position="7"/>
        <end position="119"/>
    </location>
</feature>
<feature type="non-terminal residue" evidence="2">
    <location>
        <position position="1"/>
    </location>
</feature>
<evidence type="ECO:0000313" key="3">
    <source>
        <dbReference type="Proteomes" id="UP000681720"/>
    </source>
</evidence>
<dbReference type="EMBL" id="CAJOBJ010376477">
    <property type="protein sequence ID" value="CAF5225712.1"/>
    <property type="molecule type" value="Genomic_DNA"/>
</dbReference>
<reference evidence="2" key="1">
    <citation type="submission" date="2021-02" db="EMBL/GenBank/DDBJ databases">
        <authorList>
            <person name="Nowell W R."/>
        </authorList>
    </citation>
    <scope>NUCLEOTIDE SEQUENCE</scope>
</reference>
<proteinExistence type="predicted"/>
<dbReference type="Gene3D" id="3.40.50.720">
    <property type="entry name" value="NAD(P)-binding Rossmann-like Domain"/>
    <property type="match status" value="1"/>
</dbReference>
<organism evidence="2 3">
    <name type="scientific">Rotaria magnacalcarata</name>
    <dbReference type="NCBI Taxonomy" id="392030"/>
    <lineage>
        <taxon>Eukaryota</taxon>
        <taxon>Metazoa</taxon>
        <taxon>Spiralia</taxon>
        <taxon>Gnathifera</taxon>
        <taxon>Rotifera</taxon>
        <taxon>Eurotatoria</taxon>
        <taxon>Bdelloidea</taxon>
        <taxon>Philodinida</taxon>
        <taxon>Philodinidae</taxon>
        <taxon>Rotaria</taxon>
    </lineage>
</organism>
<dbReference type="Pfam" id="PF22917">
    <property type="entry name" value="PRISE"/>
    <property type="match status" value="1"/>
</dbReference>
<feature type="non-terminal residue" evidence="2">
    <location>
        <position position="132"/>
    </location>
</feature>
<dbReference type="PANTHER" id="PTHR32487:SF0">
    <property type="entry name" value="3-OXO-DELTA(4,5)-STEROID 5-BETA-REDUCTASE"/>
    <property type="match status" value="1"/>
</dbReference>
<name>A0A8S3K7Z1_9BILA</name>
<sequence>MNFSVTVALYATIQKELGQPLLFPGSEKAWNRISDHSTASNNACFQLWAVLNKNIQHEIFNIANGDLVRFRDLWPKIEQYFNIPHHEQILNENEPQIKLAEYMPKHKDVWIRIVQRENLDEKAFDHATWAFV</sequence>
<dbReference type="InterPro" id="IPR055222">
    <property type="entry name" value="PRISE-like_Rossmann-fold"/>
</dbReference>
<dbReference type="AlphaFoldDB" id="A0A8S3K7Z1"/>
<comment type="caution">
    <text evidence="2">The sequence shown here is derived from an EMBL/GenBank/DDBJ whole genome shotgun (WGS) entry which is preliminary data.</text>
</comment>
<protein>
    <recommendedName>
        <fullName evidence="1">PRISE-like Rossmann-fold domain-containing protein</fullName>
    </recommendedName>
</protein>
<dbReference type="PANTHER" id="PTHR32487">
    <property type="entry name" value="3-OXO-DELTA(4,5)-STEROID 5-BETA-REDUCTASE"/>
    <property type="match status" value="1"/>
</dbReference>
<gene>
    <name evidence="2" type="ORF">GIL414_LOCUS86743</name>
</gene>
<evidence type="ECO:0000313" key="2">
    <source>
        <dbReference type="EMBL" id="CAF5225712.1"/>
    </source>
</evidence>